<dbReference type="SMART" id="SM00320">
    <property type="entry name" value="WD40"/>
    <property type="match status" value="8"/>
</dbReference>
<dbReference type="Proteomes" id="UP001476950">
    <property type="component" value="Unassembled WGS sequence"/>
</dbReference>
<evidence type="ECO:0000256" key="3">
    <source>
        <dbReference type="PROSITE-ProRule" id="PRU00221"/>
    </source>
</evidence>
<feature type="repeat" description="WD" evidence="3">
    <location>
        <begin position="1165"/>
        <end position="1187"/>
    </location>
</feature>
<name>A0ABV0KKH5_9CYAN</name>
<keyword evidence="5" id="KW-1185">Reference proteome</keyword>
<evidence type="ECO:0000313" key="4">
    <source>
        <dbReference type="EMBL" id="MEP1059753.1"/>
    </source>
</evidence>
<protein>
    <submittedName>
        <fullName evidence="4">AAA-like domain-containing protein</fullName>
    </submittedName>
</protein>
<dbReference type="PANTHER" id="PTHR22847:SF637">
    <property type="entry name" value="WD REPEAT DOMAIN 5B"/>
    <property type="match status" value="1"/>
</dbReference>
<reference evidence="4 5" key="1">
    <citation type="submission" date="2022-04" db="EMBL/GenBank/DDBJ databases">
        <title>Positive selection, recombination, and allopatry shape intraspecific diversity of widespread and dominant cyanobacteria.</title>
        <authorList>
            <person name="Wei J."/>
            <person name="Shu W."/>
            <person name="Hu C."/>
        </authorList>
    </citation>
    <scope>NUCLEOTIDE SEQUENCE [LARGE SCALE GENOMIC DNA]</scope>
    <source>
        <strain evidence="4 5">AS-A4</strain>
    </source>
</reference>
<dbReference type="Gene3D" id="3.40.50.300">
    <property type="entry name" value="P-loop containing nucleotide triphosphate hydrolases"/>
    <property type="match status" value="1"/>
</dbReference>
<dbReference type="InterPro" id="IPR027417">
    <property type="entry name" value="P-loop_NTPase"/>
</dbReference>
<dbReference type="SUPFAM" id="SSF50998">
    <property type="entry name" value="Quinoprotein alcohol dehydrogenase-like"/>
    <property type="match status" value="1"/>
</dbReference>
<organism evidence="4 5">
    <name type="scientific">Stenomitos frigidus AS-A4</name>
    <dbReference type="NCBI Taxonomy" id="2933935"/>
    <lineage>
        <taxon>Bacteria</taxon>
        <taxon>Bacillati</taxon>
        <taxon>Cyanobacteriota</taxon>
        <taxon>Cyanophyceae</taxon>
        <taxon>Leptolyngbyales</taxon>
        <taxon>Leptolyngbyaceae</taxon>
        <taxon>Stenomitos</taxon>
    </lineage>
</organism>
<keyword evidence="2" id="KW-0677">Repeat</keyword>
<dbReference type="SUPFAM" id="SSF52540">
    <property type="entry name" value="P-loop containing nucleoside triphosphate hydrolases"/>
    <property type="match status" value="1"/>
</dbReference>
<accession>A0ABV0KKH5</accession>
<proteinExistence type="predicted"/>
<comment type="caution">
    <text evidence="4">The sequence shown here is derived from an EMBL/GenBank/DDBJ whole genome shotgun (WGS) entry which is preliminary data.</text>
</comment>
<dbReference type="RefSeq" id="WP_190452253.1">
    <property type="nucleotide sequence ID" value="NZ_JAMPLM010000012.1"/>
</dbReference>
<dbReference type="InterPro" id="IPR001680">
    <property type="entry name" value="WD40_rpt"/>
</dbReference>
<dbReference type="EMBL" id="JAMPLM010000012">
    <property type="protein sequence ID" value="MEP1059753.1"/>
    <property type="molecule type" value="Genomic_DNA"/>
</dbReference>
<dbReference type="Pfam" id="PF14516">
    <property type="entry name" value="AAA_35"/>
    <property type="match status" value="1"/>
</dbReference>
<dbReference type="Pfam" id="PF00400">
    <property type="entry name" value="WD40"/>
    <property type="match status" value="3"/>
</dbReference>
<dbReference type="Gene3D" id="2.130.10.10">
    <property type="entry name" value="YVTN repeat-like/Quinoprotein amine dehydrogenase"/>
    <property type="match status" value="3"/>
</dbReference>
<evidence type="ECO:0000256" key="1">
    <source>
        <dbReference type="ARBA" id="ARBA00022574"/>
    </source>
</evidence>
<gene>
    <name evidence="4" type="ORF">NDI38_15025</name>
</gene>
<dbReference type="PANTHER" id="PTHR22847">
    <property type="entry name" value="WD40 REPEAT PROTEIN"/>
    <property type="match status" value="1"/>
</dbReference>
<dbReference type="InterPro" id="IPR015943">
    <property type="entry name" value="WD40/YVTN_repeat-like_dom_sf"/>
</dbReference>
<keyword evidence="1 3" id="KW-0853">WD repeat</keyword>
<dbReference type="SUPFAM" id="SSF82171">
    <property type="entry name" value="DPP6 N-terminal domain-like"/>
    <property type="match status" value="1"/>
</dbReference>
<evidence type="ECO:0000313" key="5">
    <source>
        <dbReference type="Proteomes" id="UP001476950"/>
    </source>
</evidence>
<dbReference type="InterPro" id="IPR011047">
    <property type="entry name" value="Quinoprotein_ADH-like_sf"/>
</dbReference>
<dbReference type="PROSITE" id="PS50082">
    <property type="entry name" value="WD_REPEATS_2"/>
    <property type="match status" value="1"/>
</dbReference>
<sequence length="1259" mass="140953">MNVHLAEYEYQVGGSLRVGAPSYVTRQADQDLYEALKARQFCYVLNSRQMGKSSLRVQTMHRLKAEGVTCIAIDMTRIGSEHITPQQWYEQVISELWRGANLIGKVNLKAWFGEEGDRSSIQLLIRFIEEVLLVQLPGSIVIFIDEIDSILGLNFSVNDFFALIRACYNYRVDNPAYQRLTFCLFGVASPSDLMTDKTRTPFNIGQAITLNGFRFEEAQGLAAGLAEHVTEPQVALQEILSWTGGQPFLTQKICRSLAESTSSSAQQCVNDFIKNWTSQDEPEHLRTIRDRLLRDQKLASGLLGLYQQILLHGEIPIDDSKEQQELRLSGLVVKQDATLKVYNPIYAAVFNQTWVETMLNNLRPYAEALNAWITSNKADSSRLLRGQALEEALQWSVGRNLSYQDSEFLRASQTAENQDAKQANQILTQANHKAKWMIRGGAGLLGIAVLSAGAIGLWSNKSISTAKTLTQLEKTSSDALKQFEFDQQEALLNALRATGQLKQLTQPEEKYPTSSPVVALQTILDNIQVKKIPPSWNTRIQLTAQGVRFIASEHHKASVWDLQGNQIASLHRHSANISSVRLSPDEQFVATEPLAGCTIHLWNVQGQQLATLKGQGNILTSNFSPNSQFLLATEMNRACDDSVSSSSRTGRLYSLQGRQLAVFKELPVTDKAAQFNPQSDRILTLEDTAKPGHPMMRLWDLQGKQRVAFQGKLNTSVVSATFSLDGQLIASVEKDFEGQSAISLWNVQGQQLATFKTQQHLPEVIRFSSNGQLIATGGYDGTIQLRNRQGKLIRTFKGYPGSVAAIQFSPNNQRIATVGETEARATGQATGYIWDLQGNRLDSFDSSGDNPHDNLHFSPDGSRILTTARLKYFQNPHRKTLGANRGKIQVLRVSSKGDRIMAYVESEGTIRVWNNQGKELATIKVGELPRFESGYAMQFNADGDRILTFKVPKNPKQEKHGVRVWNLQGQQVAFLEGSWWNGDLTPPRQYYASVVDQMSGVRVWDLQGNVVTTIKGKTDPSRQLLINRVRLSPSGNYVLMTSNVGGSTLWTLKGQQLAEIEELKFQKIFFSNDEQRLIALQQYDSIARQWNLQGKPLKPIKVTFESEEDGYYEVPLKPSTVFNAKADLFVTANDRVFLWNLQRGQIVELDARTKISPFNDPDQQVQMSDRGNRIATLGQDNKVRVWDNKGNQLAEHEGYKMALSADGKQIVVVSQADNIPRVWQVSDVDGLLKRGCDWLRLAIALDHDAGDRRLCDIDK</sequence>
<evidence type="ECO:0000256" key="2">
    <source>
        <dbReference type="ARBA" id="ARBA00022737"/>
    </source>
</evidence>